<proteinExistence type="predicted"/>
<dbReference type="InterPro" id="IPR000014">
    <property type="entry name" value="PAS"/>
</dbReference>
<dbReference type="KEGG" id="dko:I596_2735"/>
<dbReference type="InterPro" id="IPR000160">
    <property type="entry name" value="GGDEF_dom"/>
</dbReference>
<evidence type="ECO:0000313" key="4">
    <source>
        <dbReference type="Proteomes" id="UP000076830"/>
    </source>
</evidence>
<dbReference type="SUPFAM" id="SSF55073">
    <property type="entry name" value="Nucleotide cyclase"/>
    <property type="match status" value="1"/>
</dbReference>
<dbReference type="PANTHER" id="PTHR44757:SF2">
    <property type="entry name" value="BIOFILM ARCHITECTURE MAINTENANCE PROTEIN MBAA"/>
    <property type="match status" value="1"/>
</dbReference>
<evidence type="ECO:0000259" key="2">
    <source>
        <dbReference type="PROSITE" id="PS50887"/>
    </source>
</evidence>
<dbReference type="InterPro" id="IPR035965">
    <property type="entry name" value="PAS-like_dom_sf"/>
</dbReference>
<dbReference type="CDD" id="cd01949">
    <property type="entry name" value="GGDEF"/>
    <property type="match status" value="1"/>
</dbReference>
<dbReference type="PROSITE" id="PS50887">
    <property type="entry name" value="GGDEF"/>
    <property type="match status" value="1"/>
</dbReference>
<dbReference type="SUPFAM" id="SSF55785">
    <property type="entry name" value="PYP-like sensor domain (PAS domain)"/>
    <property type="match status" value="1"/>
</dbReference>
<dbReference type="InterPro" id="IPR043128">
    <property type="entry name" value="Rev_trsase/Diguanyl_cyclase"/>
</dbReference>
<dbReference type="InterPro" id="IPR052155">
    <property type="entry name" value="Biofilm_reg_signaling"/>
</dbReference>
<organism evidence="3 4">
    <name type="scientific">Dokdonella koreensis DS-123</name>
    <dbReference type="NCBI Taxonomy" id="1300342"/>
    <lineage>
        <taxon>Bacteria</taxon>
        <taxon>Pseudomonadati</taxon>
        <taxon>Pseudomonadota</taxon>
        <taxon>Gammaproteobacteria</taxon>
        <taxon>Lysobacterales</taxon>
        <taxon>Rhodanobacteraceae</taxon>
        <taxon>Dokdonella</taxon>
    </lineage>
</organism>
<accession>A0A160DWS9</accession>
<evidence type="ECO:0000259" key="1">
    <source>
        <dbReference type="PROSITE" id="PS50113"/>
    </source>
</evidence>
<dbReference type="OrthoDB" id="9803824at2"/>
<dbReference type="Gene3D" id="3.30.450.20">
    <property type="entry name" value="PAS domain"/>
    <property type="match status" value="1"/>
</dbReference>
<gene>
    <name evidence="3" type="ORF">I596_2735</name>
</gene>
<dbReference type="STRING" id="1300342.I596_2735"/>
<dbReference type="EMBL" id="CP015249">
    <property type="protein sequence ID" value="ANB18730.1"/>
    <property type="molecule type" value="Genomic_DNA"/>
</dbReference>
<dbReference type="SMART" id="SM00267">
    <property type="entry name" value="GGDEF"/>
    <property type="match status" value="1"/>
</dbReference>
<dbReference type="InterPro" id="IPR029787">
    <property type="entry name" value="Nucleotide_cyclase"/>
</dbReference>
<dbReference type="AlphaFoldDB" id="A0A160DWS9"/>
<keyword evidence="4" id="KW-1185">Reference proteome</keyword>
<feature type="domain" description="PAC" evidence="1">
    <location>
        <begin position="82"/>
        <end position="132"/>
    </location>
</feature>
<dbReference type="Proteomes" id="UP000076830">
    <property type="component" value="Chromosome"/>
</dbReference>
<dbReference type="Pfam" id="PF13188">
    <property type="entry name" value="PAS_8"/>
    <property type="match status" value="1"/>
</dbReference>
<protein>
    <submittedName>
        <fullName evidence="3">Diguanylate cyclase/phosphodiesterase (GGDEF &amp; EAL domains) with PAS/PAC sensor(S)</fullName>
    </submittedName>
</protein>
<reference evidence="3 4" key="1">
    <citation type="submission" date="2016-04" db="EMBL/GenBank/DDBJ databases">
        <title>Complete genome sequence of Dokdonella koreensis DS-123T.</title>
        <authorList>
            <person name="Kim J.F."/>
            <person name="Lee H."/>
            <person name="Kwak M.-J."/>
        </authorList>
    </citation>
    <scope>NUCLEOTIDE SEQUENCE [LARGE SCALE GENOMIC DNA]</scope>
    <source>
        <strain evidence="3 4">DS-123</strain>
    </source>
</reference>
<dbReference type="Pfam" id="PF00990">
    <property type="entry name" value="GGDEF"/>
    <property type="match status" value="1"/>
</dbReference>
<name>A0A160DWS9_9GAMM</name>
<dbReference type="PANTHER" id="PTHR44757">
    <property type="entry name" value="DIGUANYLATE CYCLASE DGCP"/>
    <property type="match status" value="1"/>
</dbReference>
<dbReference type="RefSeq" id="WP_067648613.1">
    <property type="nucleotide sequence ID" value="NZ_CP015249.1"/>
</dbReference>
<dbReference type="NCBIfam" id="TIGR00254">
    <property type="entry name" value="GGDEF"/>
    <property type="match status" value="1"/>
</dbReference>
<evidence type="ECO:0000313" key="3">
    <source>
        <dbReference type="EMBL" id="ANB18730.1"/>
    </source>
</evidence>
<feature type="domain" description="GGDEF" evidence="2">
    <location>
        <begin position="158"/>
        <end position="281"/>
    </location>
</feature>
<dbReference type="InterPro" id="IPR000700">
    <property type="entry name" value="PAS-assoc_C"/>
</dbReference>
<sequence length="281" mass="29890">MSWNIIEQAPAALLIAAVGAADAGSGAGRCRAINRRFRELTGYDRREIRDVGRWLARVQADRPQGTAAARLRQAVRAAPAARPFEACIVRKDGQARWFAIDVARCEGDAEALYAMVFTDITERVGIGHRLERLARADPLTGLLSRQSLLERHAAATASGYGLLLCDVDGFRCINERHGHAAGDAVLVRCAARLRRLAGPAALVARWEGDRFAVLVPGGRAAALHRLAGRIARGAGATSPAVTLTIGGTWATAGTPITEALRRAAGALGFGKSAGRNRVEFD</sequence>
<dbReference type="Gene3D" id="3.30.70.270">
    <property type="match status" value="1"/>
</dbReference>
<dbReference type="PROSITE" id="PS50113">
    <property type="entry name" value="PAC"/>
    <property type="match status" value="1"/>
</dbReference>
<dbReference type="NCBIfam" id="TIGR00229">
    <property type="entry name" value="sensory_box"/>
    <property type="match status" value="1"/>
</dbReference>